<comment type="caution">
    <text evidence="1">The sequence shown here is derived from an EMBL/GenBank/DDBJ whole genome shotgun (WGS) entry which is preliminary data.</text>
</comment>
<organism evidence="1 2">
    <name type="scientific">Rubripirellula tenax</name>
    <dbReference type="NCBI Taxonomy" id="2528015"/>
    <lineage>
        <taxon>Bacteria</taxon>
        <taxon>Pseudomonadati</taxon>
        <taxon>Planctomycetota</taxon>
        <taxon>Planctomycetia</taxon>
        <taxon>Pirellulales</taxon>
        <taxon>Pirellulaceae</taxon>
        <taxon>Rubripirellula</taxon>
    </lineage>
</organism>
<dbReference type="AlphaFoldDB" id="A0A5C6ELM9"/>
<dbReference type="Proteomes" id="UP000318288">
    <property type="component" value="Unassembled WGS sequence"/>
</dbReference>
<sequence>MPVDASVALRGGTQFKLLSLDTNYFDRKQRPSVFHNFNVLGATSVSPTDQAKLVDALIASVLENDGATGACFNPRHGIRTKDRAGKKCTMGIRARREHLGKKCPSYGNYFPLDPKCNDKRFDFVICFECLQIYWYVDDEKNPMILTSGSPLDLFNDVLTAASIPIADPA</sequence>
<proteinExistence type="predicted"/>
<dbReference type="EMBL" id="SJPW01000006">
    <property type="protein sequence ID" value="TWU48526.1"/>
    <property type="molecule type" value="Genomic_DNA"/>
</dbReference>
<dbReference type="OrthoDB" id="289875at2"/>
<reference evidence="1 2" key="1">
    <citation type="submission" date="2019-02" db="EMBL/GenBank/DDBJ databases">
        <title>Deep-cultivation of Planctomycetes and their phenomic and genomic characterization uncovers novel biology.</title>
        <authorList>
            <person name="Wiegand S."/>
            <person name="Jogler M."/>
            <person name="Boedeker C."/>
            <person name="Pinto D."/>
            <person name="Vollmers J."/>
            <person name="Rivas-Marin E."/>
            <person name="Kohn T."/>
            <person name="Peeters S.H."/>
            <person name="Heuer A."/>
            <person name="Rast P."/>
            <person name="Oberbeckmann S."/>
            <person name="Bunk B."/>
            <person name="Jeske O."/>
            <person name="Meyerdierks A."/>
            <person name="Storesund J.E."/>
            <person name="Kallscheuer N."/>
            <person name="Luecker S."/>
            <person name="Lage O.M."/>
            <person name="Pohl T."/>
            <person name="Merkel B.J."/>
            <person name="Hornburger P."/>
            <person name="Mueller R.-W."/>
            <person name="Bruemmer F."/>
            <person name="Labrenz M."/>
            <person name="Spormann A.M."/>
            <person name="Op Den Camp H."/>
            <person name="Overmann J."/>
            <person name="Amann R."/>
            <person name="Jetten M.S.M."/>
            <person name="Mascher T."/>
            <person name="Medema M.H."/>
            <person name="Devos D.P."/>
            <person name="Kaster A.-K."/>
            <person name="Ovreas L."/>
            <person name="Rohde M."/>
            <person name="Galperin M.Y."/>
            <person name="Jogler C."/>
        </authorList>
    </citation>
    <scope>NUCLEOTIDE SEQUENCE [LARGE SCALE GENOMIC DNA]</scope>
    <source>
        <strain evidence="1 2">Poly51</strain>
    </source>
</reference>
<dbReference type="RefSeq" id="WP_146459921.1">
    <property type="nucleotide sequence ID" value="NZ_SJPW01000006.1"/>
</dbReference>
<evidence type="ECO:0000313" key="1">
    <source>
        <dbReference type="EMBL" id="TWU48526.1"/>
    </source>
</evidence>
<keyword evidence="2" id="KW-1185">Reference proteome</keyword>
<accession>A0A5C6ELM9</accession>
<name>A0A5C6ELM9_9BACT</name>
<gene>
    <name evidence="1" type="ORF">Poly51_44260</name>
</gene>
<protein>
    <submittedName>
        <fullName evidence="1">Uncharacterized protein</fullName>
    </submittedName>
</protein>
<evidence type="ECO:0000313" key="2">
    <source>
        <dbReference type="Proteomes" id="UP000318288"/>
    </source>
</evidence>